<gene>
    <name evidence="2" type="ORF">GXN74_01085</name>
</gene>
<reference evidence="2 3" key="1">
    <citation type="submission" date="2020-01" db="EMBL/GenBank/DDBJ databases">
        <title>Anaeroalcalibacter tamaniensis gen. nov., sp. nov., moderately halophilic strictly anaerobic fermenter bacterium from mud volcano of Taman peninsula.</title>
        <authorList>
            <person name="Frolova A."/>
            <person name="Merkel A.Y."/>
            <person name="Slobodkin A.I."/>
        </authorList>
    </citation>
    <scope>NUCLEOTIDE SEQUENCE [LARGE SCALE GENOMIC DNA]</scope>
    <source>
        <strain evidence="2 3">F-3ap</strain>
    </source>
</reference>
<keyword evidence="3" id="KW-1185">Reference proteome</keyword>
<organism evidence="2 3">
    <name type="scientific">Anaerotalea alkaliphila</name>
    <dbReference type="NCBI Taxonomy" id="2662126"/>
    <lineage>
        <taxon>Bacteria</taxon>
        <taxon>Bacillati</taxon>
        <taxon>Bacillota</taxon>
        <taxon>Clostridia</taxon>
        <taxon>Eubacteriales</taxon>
        <taxon>Anaerotalea</taxon>
    </lineage>
</organism>
<evidence type="ECO:0000313" key="2">
    <source>
        <dbReference type="EMBL" id="NDL66341.1"/>
    </source>
</evidence>
<proteinExistence type="predicted"/>
<evidence type="ECO:0000259" key="1">
    <source>
        <dbReference type="Pfam" id="PF05168"/>
    </source>
</evidence>
<sequence>MSSFLHLAKADLKYVRFGLQNCDDEIELNYAAYHLHQAIEKLVKASLELAGIDLLDRTFRTHDIDFLISRLPKEVEVPEAIRKNLYKINRWVSEPRYNINFRQSREDVEAIYKAALWWLDGILKDIGQGEES</sequence>
<dbReference type="SUPFAM" id="SSF81593">
    <property type="entry name" value="Nucleotidyltransferase substrate binding subunit/domain"/>
    <property type="match status" value="1"/>
</dbReference>
<dbReference type="Proteomes" id="UP000461585">
    <property type="component" value="Unassembled WGS sequence"/>
</dbReference>
<name>A0A7X5HTX6_9FIRM</name>
<feature type="domain" description="HEPN" evidence="1">
    <location>
        <begin position="5"/>
        <end position="115"/>
    </location>
</feature>
<accession>A0A7X5HTX6</accession>
<dbReference type="EMBL" id="JAAEEH010000002">
    <property type="protein sequence ID" value="NDL66341.1"/>
    <property type="molecule type" value="Genomic_DNA"/>
</dbReference>
<evidence type="ECO:0000313" key="3">
    <source>
        <dbReference type="Proteomes" id="UP000461585"/>
    </source>
</evidence>
<protein>
    <submittedName>
        <fullName evidence="2">HEPN domain-containing protein</fullName>
    </submittedName>
</protein>
<dbReference type="InterPro" id="IPR007842">
    <property type="entry name" value="HEPN_dom"/>
</dbReference>
<dbReference type="RefSeq" id="WP_162369072.1">
    <property type="nucleotide sequence ID" value="NZ_JAAEEH010000002.1"/>
</dbReference>
<dbReference type="Gene3D" id="1.20.120.330">
    <property type="entry name" value="Nucleotidyltransferases domain 2"/>
    <property type="match status" value="1"/>
</dbReference>
<dbReference type="AlphaFoldDB" id="A0A7X5HTX6"/>
<dbReference type="Pfam" id="PF05168">
    <property type="entry name" value="HEPN"/>
    <property type="match status" value="1"/>
</dbReference>
<comment type="caution">
    <text evidence="2">The sequence shown here is derived from an EMBL/GenBank/DDBJ whole genome shotgun (WGS) entry which is preliminary data.</text>
</comment>